<comment type="caution">
    <text evidence="1">The sequence shown here is derived from an EMBL/GenBank/DDBJ whole genome shotgun (WGS) entry which is preliminary data.</text>
</comment>
<proteinExistence type="predicted"/>
<reference evidence="1" key="1">
    <citation type="journal article" date="2021" name="PeerJ">
        <title>Extensive microbial diversity within the chicken gut microbiome revealed by metagenomics and culture.</title>
        <authorList>
            <person name="Gilroy R."/>
            <person name="Ravi A."/>
            <person name="Getino M."/>
            <person name="Pursley I."/>
            <person name="Horton D.L."/>
            <person name="Alikhan N.F."/>
            <person name="Baker D."/>
            <person name="Gharbi K."/>
            <person name="Hall N."/>
            <person name="Watson M."/>
            <person name="Adriaenssens E.M."/>
            <person name="Foster-Nyarko E."/>
            <person name="Jarju S."/>
            <person name="Secka A."/>
            <person name="Antonio M."/>
            <person name="Oren A."/>
            <person name="Chaudhuri R.R."/>
            <person name="La Ragione R."/>
            <person name="Hildebrand F."/>
            <person name="Pallen M.J."/>
        </authorList>
    </citation>
    <scope>NUCLEOTIDE SEQUENCE</scope>
    <source>
        <strain evidence="1">USAMLcec2-132</strain>
    </source>
</reference>
<evidence type="ECO:0000313" key="2">
    <source>
        <dbReference type="Proteomes" id="UP000823891"/>
    </source>
</evidence>
<organism evidence="1 2">
    <name type="scientific">Candidatus Eisenbergiella merdavium</name>
    <dbReference type="NCBI Taxonomy" id="2838551"/>
    <lineage>
        <taxon>Bacteria</taxon>
        <taxon>Bacillati</taxon>
        <taxon>Bacillota</taxon>
        <taxon>Clostridia</taxon>
        <taxon>Lachnospirales</taxon>
        <taxon>Lachnospiraceae</taxon>
        <taxon>Eisenbergiella</taxon>
    </lineage>
</organism>
<gene>
    <name evidence="1" type="ORF">H9761_07650</name>
</gene>
<dbReference type="AlphaFoldDB" id="A0A9D2NGI9"/>
<evidence type="ECO:0000313" key="1">
    <source>
        <dbReference type="EMBL" id="HJC23560.1"/>
    </source>
</evidence>
<accession>A0A9D2NGI9</accession>
<name>A0A9D2NGI9_9FIRM</name>
<dbReference type="EMBL" id="DWWS01000027">
    <property type="protein sequence ID" value="HJC23560.1"/>
    <property type="molecule type" value="Genomic_DNA"/>
</dbReference>
<sequence>MRTMLFLCILSLLFPFSREKPTHYESHNITMDVVGMSCEDAVRVLSEAGYHVVHTAYITGQAPK</sequence>
<dbReference type="Proteomes" id="UP000823891">
    <property type="component" value="Unassembled WGS sequence"/>
</dbReference>
<reference evidence="1" key="2">
    <citation type="submission" date="2021-04" db="EMBL/GenBank/DDBJ databases">
        <authorList>
            <person name="Gilroy R."/>
        </authorList>
    </citation>
    <scope>NUCLEOTIDE SEQUENCE</scope>
    <source>
        <strain evidence="1">USAMLcec2-132</strain>
    </source>
</reference>
<protein>
    <submittedName>
        <fullName evidence="1">Uncharacterized protein</fullName>
    </submittedName>
</protein>